<comment type="similarity">
    <text evidence="1 4">Belongs to the prolyl-tRNA editing family. YbaK/EbsC subfamily.</text>
</comment>
<dbReference type="KEGG" id="tio:INP52_03440"/>
<evidence type="ECO:0000256" key="3">
    <source>
        <dbReference type="ARBA" id="ARBA00023239"/>
    </source>
</evidence>
<keyword evidence="7" id="KW-1185">Reference proteome</keyword>
<gene>
    <name evidence="6" type="primary">ybaK</name>
    <name evidence="6" type="ORF">INP52_03440</name>
</gene>
<dbReference type="EMBL" id="CP063767">
    <property type="protein sequence ID" value="QOY61264.1"/>
    <property type="molecule type" value="Genomic_DNA"/>
</dbReference>
<dbReference type="NCBIfam" id="TIGR00011">
    <property type="entry name" value="YbaK_EbsC"/>
    <property type="match status" value="1"/>
</dbReference>
<keyword evidence="2 4" id="KW-0648">Protein biosynthesis</keyword>
<protein>
    <recommendedName>
        <fullName evidence="4">Cys-tRNA(Pro)/Cys-tRNA(Cys) deacylase</fullName>
        <ecNumber evidence="4">4.2.-.-</ecNumber>
    </recommendedName>
</protein>
<feature type="domain" description="YbaK/aminoacyl-tRNA synthetase-associated" evidence="5">
    <location>
        <begin position="43"/>
        <end position="154"/>
    </location>
</feature>
<dbReference type="AlphaFoldDB" id="A0A7S7RVF9"/>
<evidence type="ECO:0000256" key="4">
    <source>
        <dbReference type="PIRNR" id="PIRNR006181"/>
    </source>
</evidence>
<evidence type="ECO:0000313" key="6">
    <source>
        <dbReference type="EMBL" id="QOY61264.1"/>
    </source>
</evidence>
<dbReference type="Pfam" id="PF04073">
    <property type="entry name" value="tRNA_edit"/>
    <property type="match status" value="1"/>
</dbReference>
<evidence type="ECO:0000313" key="7">
    <source>
        <dbReference type="Proteomes" id="UP000593735"/>
    </source>
</evidence>
<dbReference type="GO" id="GO:0002161">
    <property type="term" value="F:aminoacyl-tRNA deacylase activity"/>
    <property type="evidence" value="ECO:0007669"/>
    <property type="project" value="InterPro"/>
</dbReference>
<dbReference type="Proteomes" id="UP000593735">
    <property type="component" value="Chromosome"/>
</dbReference>
<keyword evidence="3 4" id="KW-0456">Lyase</keyword>
<evidence type="ECO:0000256" key="2">
    <source>
        <dbReference type="ARBA" id="ARBA00022917"/>
    </source>
</evidence>
<evidence type="ECO:0000256" key="1">
    <source>
        <dbReference type="ARBA" id="ARBA00009798"/>
    </source>
</evidence>
<dbReference type="InterPro" id="IPR036754">
    <property type="entry name" value="YbaK/aa-tRNA-synt-asso_dom_sf"/>
</dbReference>
<reference evidence="6 7" key="1">
    <citation type="submission" date="2020-10" db="EMBL/GenBank/DDBJ databases">
        <title>Olsenella immobilis sp.nov., isolated from the mud in a fermentation cellar used for the production of Chinese strong-flavoured liquor.</title>
        <authorList>
            <person name="Lu L."/>
        </authorList>
    </citation>
    <scope>NUCLEOTIDE SEQUENCE [LARGE SCALE GENOMIC DNA]</scope>
    <source>
        <strain evidence="6 7">LZLJ-2</strain>
    </source>
</reference>
<sequence length="168" mass="17945">MARREKLQKTNAMRELEAAGVDFSFETYEADEGDDSSELGLRVAQALGEDPASSFKTLVCVAPEAGHVVCCIPVADELDLKKAAVAAGEKSLSLMHVRDLEPTTGYVRGGCSPVGMRKRFPTLIDETAQLFDLIHVSGGRRGLSLALDPADLAAFCGASFSDLVRDGR</sequence>
<organism evidence="6 7">
    <name type="scientific">Thermophilibacter immobilis</name>
    <dbReference type="NCBI Taxonomy" id="2779519"/>
    <lineage>
        <taxon>Bacteria</taxon>
        <taxon>Bacillati</taxon>
        <taxon>Actinomycetota</taxon>
        <taxon>Coriobacteriia</taxon>
        <taxon>Coriobacteriales</taxon>
        <taxon>Atopobiaceae</taxon>
        <taxon>Thermophilibacter</taxon>
    </lineage>
</organism>
<dbReference type="GO" id="GO:0006412">
    <property type="term" value="P:translation"/>
    <property type="evidence" value="ECO:0007669"/>
    <property type="project" value="UniProtKB-KW"/>
</dbReference>
<dbReference type="PANTHER" id="PTHR30411">
    <property type="entry name" value="CYTOPLASMIC PROTEIN"/>
    <property type="match status" value="1"/>
</dbReference>
<name>A0A7S7RVF9_9ACTN</name>
<dbReference type="PIRSF" id="PIRSF006181">
    <property type="entry name" value="EbsC_YbaK"/>
    <property type="match status" value="1"/>
</dbReference>
<dbReference type="EC" id="4.2.-.-" evidence="4"/>
<dbReference type="CDD" id="cd00002">
    <property type="entry name" value="YbaK_deacylase"/>
    <property type="match status" value="1"/>
</dbReference>
<dbReference type="InterPro" id="IPR004369">
    <property type="entry name" value="Prolyl-tRNA_editing_YbaK/EbsC"/>
</dbReference>
<dbReference type="SUPFAM" id="SSF55826">
    <property type="entry name" value="YbaK/ProRS associated domain"/>
    <property type="match status" value="1"/>
</dbReference>
<proteinExistence type="inferred from homology"/>
<evidence type="ECO:0000259" key="5">
    <source>
        <dbReference type="Pfam" id="PF04073"/>
    </source>
</evidence>
<dbReference type="RefSeq" id="WP_194372419.1">
    <property type="nucleotide sequence ID" value="NZ_CP063767.1"/>
</dbReference>
<dbReference type="Gene3D" id="3.90.960.10">
    <property type="entry name" value="YbaK/aminoacyl-tRNA synthetase-associated domain"/>
    <property type="match status" value="1"/>
</dbReference>
<dbReference type="GO" id="GO:0016829">
    <property type="term" value="F:lyase activity"/>
    <property type="evidence" value="ECO:0007669"/>
    <property type="project" value="UniProtKB-KW"/>
</dbReference>
<dbReference type="PANTHER" id="PTHR30411:SF0">
    <property type="entry name" value="CYS-TRNA(PRO)_CYS-TRNA(CYS) DEACYLASE YBAK"/>
    <property type="match status" value="1"/>
</dbReference>
<dbReference type="InterPro" id="IPR007214">
    <property type="entry name" value="YbaK/aa-tRNA-synth-assoc-dom"/>
</dbReference>
<accession>A0A7S7RVF9</accession>